<keyword evidence="1" id="KW-0479">Metal-binding</keyword>
<dbReference type="Proteomes" id="UP000240542">
    <property type="component" value="Unassembled WGS sequence"/>
</dbReference>
<proteinExistence type="predicted"/>
<gene>
    <name evidence="5" type="ORF">CLV63_13823</name>
</gene>
<dbReference type="AlphaFoldDB" id="A0A2P8CJ88"/>
<dbReference type="GO" id="GO:0016832">
    <property type="term" value="F:aldehyde-lyase activity"/>
    <property type="evidence" value="ECO:0007669"/>
    <property type="project" value="TreeGrafter"/>
</dbReference>
<name>A0A2P8CJ88_9ACTN</name>
<dbReference type="GO" id="GO:0019323">
    <property type="term" value="P:pentose catabolic process"/>
    <property type="evidence" value="ECO:0007669"/>
    <property type="project" value="TreeGrafter"/>
</dbReference>
<comment type="caution">
    <text evidence="5">The sequence shown here is derived from an EMBL/GenBank/DDBJ whole genome shotgun (WGS) entry which is preliminary data.</text>
</comment>
<sequence length="217" mass="22572">MTITHSVAHIGCELAAAGLTAGQAGNVSVRDGETAVVSPTNARLSHLDPGRLSSVGMSGEHLDGPRPTKEVPLHLAMYRRDPAAGVIVHVHSPAATAVSCLAPWSAHTAIAPLTPYVLMKVGQVPLIPYRAPGDPSQADLIAAHPMPFRAALLANHGSIVAAADPESAIAAAIEVEEACRVMLELRGAPARTLDHAQITELVHKNNTPWTPPEPATP</sequence>
<evidence type="ECO:0000313" key="5">
    <source>
        <dbReference type="EMBL" id="PSK85024.1"/>
    </source>
</evidence>
<keyword evidence="6" id="KW-1185">Reference proteome</keyword>
<feature type="domain" description="Class II aldolase/adducin N-terminal" evidence="4">
    <location>
        <begin position="5"/>
        <end position="183"/>
    </location>
</feature>
<dbReference type="InterPro" id="IPR050197">
    <property type="entry name" value="Aldolase_class_II_sugar_metab"/>
</dbReference>
<dbReference type="InterPro" id="IPR001303">
    <property type="entry name" value="Aldolase_II/adducin_N"/>
</dbReference>
<dbReference type="RefSeq" id="WP_106586883.1">
    <property type="nucleotide sequence ID" value="NZ_PYGA01000038.1"/>
</dbReference>
<dbReference type="PANTHER" id="PTHR22789:SF0">
    <property type="entry name" value="3-OXO-TETRONATE 4-PHOSPHATE DECARBOXYLASE-RELATED"/>
    <property type="match status" value="1"/>
</dbReference>
<evidence type="ECO:0000313" key="6">
    <source>
        <dbReference type="Proteomes" id="UP000240542"/>
    </source>
</evidence>
<feature type="region of interest" description="Disordered" evidence="3">
    <location>
        <begin position="41"/>
        <end position="66"/>
    </location>
</feature>
<evidence type="ECO:0000259" key="4">
    <source>
        <dbReference type="SMART" id="SM01007"/>
    </source>
</evidence>
<dbReference type="EMBL" id="PYGA01000038">
    <property type="protein sequence ID" value="PSK85024.1"/>
    <property type="molecule type" value="Genomic_DNA"/>
</dbReference>
<evidence type="ECO:0000256" key="2">
    <source>
        <dbReference type="ARBA" id="ARBA00023239"/>
    </source>
</evidence>
<dbReference type="OrthoDB" id="9786287at2"/>
<dbReference type="Pfam" id="PF00596">
    <property type="entry name" value="Aldolase_II"/>
    <property type="match status" value="1"/>
</dbReference>
<dbReference type="GO" id="GO:0046872">
    <property type="term" value="F:metal ion binding"/>
    <property type="evidence" value="ECO:0007669"/>
    <property type="project" value="UniProtKB-KW"/>
</dbReference>
<accession>A0A2P8CJ88</accession>
<keyword evidence="2" id="KW-0456">Lyase</keyword>
<evidence type="ECO:0000256" key="3">
    <source>
        <dbReference type="SAM" id="MobiDB-lite"/>
    </source>
</evidence>
<dbReference type="InterPro" id="IPR036409">
    <property type="entry name" value="Aldolase_II/adducin_N_sf"/>
</dbReference>
<organism evidence="5 6">
    <name type="scientific">Murinocardiopsis flavida</name>
    <dbReference type="NCBI Taxonomy" id="645275"/>
    <lineage>
        <taxon>Bacteria</taxon>
        <taxon>Bacillati</taxon>
        <taxon>Actinomycetota</taxon>
        <taxon>Actinomycetes</taxon>
        <taxon>Streptosporangiales</taxon>
        <taxon>Nocardiopsidaceae</taxon>
        <taxon>Murinocardiopsis</taxon>
    </lineage>
</organism>
<dbReference type="SUPFAM" id="SSF53639">
    <property type="entry name" value="AraD/HMP-PK domain-like"/>
    <property type="match status" value="1"/>
</dbReference>
<protein>
    <submittedName>
        <fullName evidence="5">L-fuculose-phosphate aldolase</fullName>
    </submittedName>
</protein>
<dbReference type="PANTHER" id="PTHR22789">
    <property type="entry name" value="FUCULOSE PHOSPHATE ALDOLASE"/>
    <property type="match status" value="1"/>
</dbReference>
<reference evidence="5 6" key="1">
    <citation type="submission" date="2018-03" db="EMBL/GenBank/DDBJ databases">
        <title>Genomic Encyclopedia of Archaeal and Bacterial Type Strains, Phase II (KMG-II): from individual species to whole genera.</title>
        <authorList>
            <person name="Goeker M."/>
        </authorList>
    </citation>
    <scope>NUCLEOTIDE SEQUENCE [LARGE SCALE GENOMIC DNA]</scope>
    <source>
        <strain evidence="5 6">DSM 45312</strain>
    </source>
</reference>
<evidence type="ECO:0000256" key="1">
    <source>
        <dbReference type="ARBA" id="ARBA00022723"/>
    </source>
</evidence>
<dbReference type="Gene3D" id="3.40.225.10">
    <property type="entry name" value="Class II aldolase/adducin N-terminal domain"/>
    <property type="match status" value="1"/>
</dbReference>
<dbReference type="GO" id="GO:0005829">
    <property type="term" value="C:cytosol"/>
    <property type="evidence" value="ECO:0007669"/>
    <property type="project" value="TreeGrafter"/>
</dbReference>
<dbReference type="SMART" id="SM01007">
    <property type="entry name" value="Aldolase_II"/>
    <property type="match status" value="1"/>
</dbReference>